<accession>A0AA38HVD3</accession>
<evidence type="ECO:0000256" key="4">
    <source>
        <dbReference type="RuleBase" id="RU003465"/>
    </source>
</evidence>
<evidence type="ECO:0000313" key="8">
    <source>
        <dbReference type="Proteomes" id="UP001168821"/>
    </source>
</evidence>
<keyword evidence="8" id="KW-1185">Reference proteome</keyword>
<evidence type="ECO:0000256" key="3">
    <source>
        <dbReference type="ARBA" id="ARBA00022912"/>
    </source>
</evidence>
<name>A0AA38HVD3_9CUCU</name>
<comment type="similarity">
    <text evidence="4">Belongs to the PP2C family.</text>
</comment>
<dbReference type="CDD" id="cd00143">
    <property type="entry name" value="PP2Cc"/>
    <property type="match status" value="1"/>
</dbReference>
<feature type="region of interest" description="Disordered" evidence="5">
    <location>
        <begin position="819"/>
        <end position="850"/>
    </location>
</feature>
<feature type="compositionally biased region" description="Basic and acidic residues" evidence="5">
    <location>
        <begin position="513"/>
        <end position="522"/>
    </location>
</feature>
<dbReference type="SMART" id="SM00331">
    <property type="entry name" value="PP2C_SIG"/>
    <property type="match status" value="1"/>
</dbReference>
<feature type="compositionally biased region" description="Pro residues" evidence="5">
    <location>
        <begin position="1574"/>
        <end position="1583"/>
    </location>
</feature>
<dbReference type="EMBL" id="JALNTZ010000008">
    <property type="protein sequence ID" value="KAJ3643802.1"/>
    <property type="molecule type" value="Genomic_DNA"/>
</dbReference>
<dbReference type="SMART" id="SM00332">
    <property type="entry name" value="PP2Cc"/>
    <property type="match status" value="1"/>
</dbReference>
<dbReference type="InterPro" id="IPR036457">
    <property type="entry name" value="PPM-type-like_dom_sf"/>
</dbReference>
<dbReference type="InterPro" id="IPR000222">
    <property type="entry name" value="PP2C_BS"/>
</dbReference>
<dbReference type="SUPFAM" id="SSF81606">
    <property type="entry name" value="PP2C-like"/>
    <property type="match status" value="1"/>
</dbReference>
<feature type="compositionally biased region" description="Acidic residues" evidence="5">
    <location>
        <begin position="538"/>
        <end position="550"/>
    </location>
</feature>
<dbReference type="Proteomes" id="UP001168821">
    <property type="component" value="Unassembled WGS sequence"/>
</dbReference>
<evidence type="ECO:0000313" key="7">
    <source>
        <dbReference type="EMBL" id="KAJ3643802.1"/>
    </source>
</evidence>
<keyword evidence="3 4" id="KW-0904">Protein phosphatase</keyword>
<feature type="domain" description="PPM-type phosphatase" evidence="6">
    <location>
        <begin position="95"/>
        <end position="354"/>
    </location>
</feature>
<evidence type="ECO:0000259" key="6">
    <source>
        <dbReference type="PROSITE" id="PS51746"/>
    </source>
</evidence>
<dbReference type="GO" id="GO:0046872">
    <property type="term" value="F:metal ion binding"/>
    <property type="evidence" value="ECO:0007669"/>
    <property type="project" value="UniProtKB-KW"/>
</dbReference>
<dbReference type="InterPro" id="IPR001932">
    <property type="entry name" value="PPM-type_phosphatase-like_dom"/>
</dbReference>
<feature type="compositionally biased region" description="Basic and acidic residues" evidence="5">
    <location>
        <begin position="780"/>
        <end position="790"/>
    </location>
</feature>
<feature type="compositionally biased region" description="Basic and acidic residues" evidence="5">
    <location>
        <begin position="819"/>
        <end position="830"/>
    </location>
</feature>
<dbReference type="InterPro" id="IPR015655">
    <property type="entry name" value="PP2C"/>
</dbReference>
<dbReference type="InterPro" id="IPR009818">
    <property type="entry name" value="PAM2_motif"/>
</dbReference>
<feature type="region of interest" description="Disordered" evidence="5">
    <location>
        <begin position="420"/>
        <end position="455"/>
    </location>
</feature>
<dbReference type="Gene3D" id="3.60.40.10">
    <property type="entry name" value="PPM-type phosphatase domain"/>
    <property type="match status" value="1"/>
</dbReference>
<organism evidence="7 8">
    <name type="scientific">Zophobas morio</name>
    <dbReference type="NCBI Taxonomy" id="2755281"/>
    <lineage>
        <taxon>Eukaryota</taxon>
        <taxon>Metazoa</taxon>
        <taxon>Ecdysozoa</taxon>
        <taxon>Arthropoda</taxon>
        <taxon>Hexapoda</taxon>
        <taxon>Insecta</taxon>
        <taxon>Pterygota</taxon>
        <taxon>Neoptera</taxon>
        <taxon>Endopterygota</taxon>
        <taxon>Coleoptera</taxon>
        <taxon>Polyphaga</taxon>
        <taxon>Cucujiformia</taxon>
        <taxon>Tenebrionidae</taxon>
        <taxon>Zophobas</taxon>
    </lineage>
</organism>
<feature type="compositionally biased region" description="Polar residues" evidence="5">
    <location>
        <begin position="962"/>
        <end position="971"/>
    </location>
</feature>
<evidence type="ECO:0000256" key="2">
    <source>
        <dbReference type="ARBA" id="ARBA00022801"/>
    </source>
</evidence>
<protein>
    <recommendedName>
        <fullName evidence="6">PPM-type phosphatase domain-containing protein</fullName>
    </recommendedName>
</protein>
<feature type="compositionally biased region" description="Low complexity" evidence="5">
    <location>
        <begin position="1490"/>
        <end position="1534"/>
    </location>
</feature>
<dbReference type="PROSITE" id="PS51746">
    <property type="entry name" value="PPM_2"/>
    <property type="match status" value="1"/>
</dbReference>
<dbReference type="PROSITE" id="PS01032">
    <property type="entry name" value="PPM_1"/>
    <property type="match status" value="1"/>
</dbReference>
<feature type="compositionally biased region" description="Low complexity" evidence="5">
    <location>
        <begin position="1616"/>
        <end position="1632"/>
    </location>
</feature>
<feature type="region of interest" description="Disordered" evidence="5">
    <location>
        <begin position="1167"/>
        <end position="1214"/>
    </location>
</feature>
<keyword evidence="2 4" id="KW-0378">Hydrolase</keyword>
<feature type="region of interest" description="Disordered" evidence="5">
    <location>
        <begin position="734"/>
        <end position="766"/>
    </location>
</feature>
<dbReference type="Pfam" id="PF07145">
    <property type="entry name" value="PAM2"/>
    <property type="match status" value="1"/>
</dbReference>
<proteinExistence type="inferred from homology"/>
<feature type="region of interest" description="Disordered" evidence="5">
    <location>
        <begin position="779"/>
        <end position="800"/>
    </location>
</feature>
<feature type="region of interest" description="Disordered" evidence="5">
    <location>
        <begin position="614"/>
        <end position="706"/>
    </location>
</feature>
<feature type="compositionally biased region" description="Basic and acidic residues" evidence="5">
    <location>
        <begin position="428"/>
        <end position="440"/>
    </location>
</feature>
<feature type="compositionally biased region" description="Basic and acidic residues" evidence="5">
    <location>
        <begin position="875"/>
        <end position="891"/>
    </location>
</feature>
<reference evidence="7" key="1">
    <citation type="journal article" date="2023" name="G3 (Bethesda)">
        <title>Whole genome assemblies of Zophobas morio and Tenebrio molitor.</title>
        <authorList>
            <person name="Kaur S."/>
            <person name="Stinson S.A."/>
            <person name="diCenzo G.C."/>
        </authorList>
    </citation>
    <scope>NUCLEOTIDE SEQUENCE</scope>
    <source>
        <strain evidence="7">QUZm001</strain>
    </source>
</reference>
<feature type="compositionally biased region" description="Basic and acidic residues" evidence="5">
    <location>
        <begin position="992"/>
        <end position="1026"/>
    </location>
</feature>
<gene>
    <name evidence="7" type="ORF">Zmor_026490</name>
</gene>
<feature type="region of interest" description="Disordered" evidence="5">
    <location>
        <begin position="1338"/>
        <end position="1362"/>
    </location>
</feature>
<feature type="region of interest" description="Disordered" evidence="5">
    <location>
        <begin position="872"/>
        <end position="1062"/>
    </location>
</feature>
<dbReference type="Pfam" id="PF00481">
    <property type="entry name" value="PP2C"/>
    <property type="match status" value="1"/>
</dbReference>
<feature type="compositionally biased region" description="Polar residues" evidence="5">
    <location>
        <begin position="912"/>
        <end position="924"/>
    </location>
</feature>
<feature type="compositionally biased region" description="Basic and acidic residues" evidence="5">
    <location>
        <begin position="1602"/>
        <end position="1612"/>
    </location>
</feature>
<dbReference type="PANTHER" id="PTHR47992">
    <property type="entry name" value="PROTEIN PHOSPHATASE"/>
    <property type="match status" value="1"/>
</dbReference>
<feature type="region of interest" description="Disordered" evidence="5">
    <location>
        <begin position="1103"/>
        <end position="1122"/>
    </location>
</feature>
<feature type="region of interest" description="Disordered" evidence="5">
    <location>
        <begin position="1382"/>
        <end position="1670"/>
    </location>
</feature>
<evidence type="ECO:0000256" key="1">
    <source>
        <dbReference type="ARBA" id="ARBA00022723"/>
    </source>
</evidence>
<feature type="compositionally biased region" description="Basic and acidic residues" evidence="5">
    <location>
        <begin position="633"/>
        <end position="644"/>
    </location>
</feature>
<comment type="caution">
    <text evidence="7">The sequence shown here is derived from an EMBL/GenBank/DDBJ whole genome shotgun (WGS) entry which is preliminary data.</text>
</comment>
<feature type="compositionally biased region" description="Acidic residues" evidence="5">
    <location>
        <begin position="441"/>
        <end position="455"/>
    </location>
</feature>
<feature type="compositionally biased region" description="Polar residues" evidence="5">
    <location>
        <begin position="1111"/>
        <end position="1122"/>
    </location>
</feature>
<sequence>MLAKMLMTSSLLRENSFGTKCPQNLIAPLIQIVIDETRKSCKKQPTACGFNPSDNAYEPLKLMQTVMAKTNEICLRYLDNSMLCSLPSPGVPHNVVSVCAAKNKRRRMEDRHVVIHDLNTMFNIQEASPSSYYAIFDGHAGHDAAAYSSAHLHQFLAENKHFVANPEQALLDAFCKTDALFIDKCNVERFNSGTTAVCALLRPKEKTLYVAWVGDSQAVLVNQGRVLQCVNPHKPCRADEKERIEKQGGYVCFWGTWRVNGQLAVSRAIGDAEYKPYVIAVPDIREIPLDGGEDFLILACDGLWDFLSEDDAARTVYEMVCNNPDETDLISERLVHQSKARGSADNISVIVVFLREPSKIAAEAHWANRNASPITMDTSLDNANNPFSNSNGSDNNIIGQKSEGLLLNLSENFKHNGADLSPSGDFYHNSEKSNGKRLASEFDDDDDLGPETDVDAVDDVLSPSIAAAKALAEGIVNNNPDGSFNPFVEKHEVEKAALEIDLDLQKQQSSEFDGQRSPREETPTPPADAVHDGGLEENIGDSGEESEDEWNYIKGEEANKENISPTQPDCEVADLLEDQENMSQLNPNAAEFVPVSPTRSIPSPACRLVHDPVIAQSPKRPSEIDISLPNPQDFEKEVKSRPSDVDSFSNGHDHEGDQKPSTQELMENLLNGKNIDEIPEFQPGNTPSKVASSEDFHFGPNAAPFTPAKLLDQSEAALSTKAVYGDESLVNLDSTLDADSTDFAKKEDDPMSMSFYQEQGDADPFDLNKVQMLPENIDDFLSKPEEKNAPHGDAVSQDPVKDLLSDEIILNNDERIQTTDLDKVDDEKELASPVSNDDESSGVCELAKSPQPQLDEWVSKLEGVATQETLPDVCLRPESKSPVMDDLKIDTPEPQVISPAQALSPEPALSPIPQTLSPEPQGSSPAPEMVSPELQEPELCVLSKPETPVFSPEPLERPVSPEPQQILSPEPQQERVLSPELHKEPALITPELEEKPVLTPEPEDKPIVSPEPEDKPVVSSEPEDKPVVSPEPEQGSVVSPEPELRTVVSPEPQEKPILSPEREEKAVLFPELQEKSVVFPEPQEKPILSPEREEKAVLFPEPEENPILSPEPQTALSPEPQTCLLSPEPEIVAAETQILSPEPVEDVCQFRKSPLVAAASPEPIQDVCSFPKSQEPERVPTPELVETSNLESERKELVESPVDDITSSVKDVSSPIISPVPEQVTLEPEIQLNFAQEINNAVLSTVHVESSSPIRGDNQLPEVCPLSTPKSVTDTESVATTDVNSFLERSQIADLESPLSPGDATVLGHPLMKCVYPLPTEIETETITPEFAEPVVLSPAKEETPSVPSLPEETVKEPEVEPETVPVAAVAATATAAAAAAVAATAVAAEKKTTKAKTPTAAKKPAAKTTTSTTKAMASPKPAPAKAKPLTAKPTATTAKTTTAAPKTAAAKPAPKPKAPMTSTRGSLEKKPLANGDVKAPVRSSLTARTSTTKASPAKPATTASKPTPTKAAAPRPTTAPVKTATAKPASTAAPPKPRPTTLASRTTTGTVTKTTSAATTTKTTKAAVSSPKVPSPPKPRPATAPTKPRVPATRTVTKTSTDTEKQNKDSANKLTASRTVTSTRTSGVAATKTATSTVRKTESKITGTSRTTVTKTSTTTTRPGAVGKKPLEITRTGSKTTKITKIEKPVQNGVTTVVTEQITIVNNAVNDSDTQLLKDNSPIDNKLLVDTNAAD</sequence>
<feature type="compositionally biased region" description="Low complexity" evidence="5">
    <location>
        <begin position="1547"/>
        <end position="1573"/>
    </location>
</feature>
<keyword evidence="1" id="KW-0479">Metal-binding</keyword>
<feature type="compositionally biased region" description="Low complexity" evidence="5">
    <location>
        <begin position="1584"/>
        <end position="1598"/>
    </location>
</feature>
<feature type="compositionally biased region" description="Low complexity" evidence="5">
    <location>
        <begin position="1647"/>
        <end position="1663"/>
    </location>
</feature>
<feature type="region of interest" description="Disordered" evidence="5">
    <location>
        <begin position="507"/>
        <end position="572"/>
    </location>
</feature>
<evidence type="ECO:0000256" key="5">
    <source>
        <dbReference type="SAM" id="MobiDB-lite"/>
    </source>
</evidence>
<dbReference type="GO" id="GO:0004722">
    <property type="term" value="F:protein serine/threonine phosphatase activity"/>
    <property type="evidence" value="ECO:0007669"/>
    <property type="project" value="InterPro"/>
</dbReference>
<feature type="compositionally biased region" description="Low complexity" evidence="5">
    <location>
        <begin position="1396"/>
        <end position="1464"/>
    </location>
</feature>